<keyword evidence="3" id="KW-0133">Cell shape</keyword>
<keyword evidence="4" id="KW-1133">Transmembrane helix</keyword>
<organism evidence="6 7">
    <name type="scientific">Iodidimonas gelatinilytica</name>
    <dbReference type="NCBI Taxonomy" id="1236966"/>
    <lineage>
        <taxon>Bacteria</taxon>
        <taxon>Pseudomonadati</taxon>
        <taxon>Pseudomonadota</taxon>
        <taxon>Alphaproteobacteria</taxon>
        <taxon>Iodidimonadales</taxon>
        <taxon>Iodidimonadaceae</taxon>
        <taxon>Iodidimonas</taxon>
    </lineage>
</organism>
<name>A0A5A7MVI2_9PROT</name>
<comment type="caution">
    <text evidence="6">The sequence shown here is derived from an EMBL/GenBank/DDBJ whole genome shotgun (WGS) entry which is preliminary data.</text>
</comment>
<dbReference type="GO" id="GO:0008360">
    <property type="term" value="P:regulation of cell shape"/>
    <property type="evidence" value="ECO:0007669"/>
    <property type="project" value="UniProtKB-KW"/>
</dbReference>
<evidence type="ECO:0000313" key="7">
    <source>
        <dbReference type="Proteomes" id="UP000325187"/>
    </source>
</evidence>
<dbReference type="AlphaFoldDB" id="A0A5A7MVI2"/>
<dbReference type="InterPro" id="IPR001182">
    <property type="entry name" value="FtsW/RodA"/>
</dbReference>
<dbReference type="GO" id="GO:0016020">
    <property type="term" value="C:membrane"/>
    <property type="evidence" value="ECO:0007669"/>
    <property type="project" value="UniProtKB-SubCell"/>
</dbReference>
<protein>
    <submittedName>
        <fullName evidence="6">Uncharacterized protein</fullName>
    </submittedName>
</protein>
<evidence type="ECO:0000256" key="4">
    <source>
        <dbReference type="ARBA" id="ARBA00022989"/>
    </source>
</evidence>
<proteinExistence type="predicted"/>
<dbReference type="EMBL" id="BKCM01000002">
    <property type="protein sequence ID" value="GER00011.1"/>
    <property type="molecule type" value="Genomic_DNA"/>
</dbReference>
<dbReference type="RefSeq" id="WP_210432199.1">
    <property type="nucleotide sequence ID" value="NZ_BKCM01000002.1"/>
</dbReference>
<evidence type="ECO:0000256" key="3">
    <source>
        <dbReference type="ARBA" id="ARBA00022960"/>
    </source>
</evidence>
<keyword evidence="5" id="KW-0472">Membrane</keyword>
<evidence type="ECO:0000313" key="6">
    <source>
        <dbReference type="EMBL" id="GER00011.1"/>
    </source>
</evidence>
<evidence type="ECO:0000256" key="5">
    <source>
        <dbReference type="ARBA" id="ARBA00023136"/>
    </source>
</evidence>
<dbReference type="GO" id="GO:0051301">
    <property type="term" value="P:cell division"/>
    <property type="evidence" value="ECO:0007669"/>
    <property type="project" value="InterPro"/>
</dbReference>
<sequence length="62" mass="6917">MLLAVEFIGVVGMGGQRWLDIGFMRLQPSELMKIALVMAVARYYHGLNVTQSSQILRLIPPS</sequence>
<evidence type="ECO:0000256" key="1">
    <source>
        <dbReference type="ARBA" id="ARBA00004141"/>
    </source>
</evidence>
<gene>
    <name evidence="6" type="ORF">JCM17845_06340</name>
</gene>
<accession>A0A5A7MVI2</accession>
<reference evidence="6 7" key="1">
    <citation type="submission" date="2019-09" db="EMBL/GenBank/DDBJ databases">
        <title>NBRP : Genome information of microbial organism related human and environment.</title>
        <authorList>
            <person name="Hattori M."/>
            <person name="Oshima K."/>
            <person name="Inaba H."/>
            <person name="Suda W."/>
            <person name="Sakamoto M."/>
            <person name="Iino T."/>
            <person name="Kitahara M."/>
            <person name="Oshida Y."/>
            <person name="Iida T."/>
            <person name="Kudo T."/>
            <person name="Itoh T."/>
            <person name="Ohkuma M."/>
        </authorList>
    </citation>
    <scope>NUCLEOTIDE SEQUENCE [LARGE SCALE GENOMIC DNA]</scope>
    <source>
        <strain evidence="6 7">Mie-1</strain>
    </source>
</reference>
<keyword evidence="2" id="KW-0812">Transmembrane</keyword>
<keyword evidence="7" id="KW-1185">Reference proteome</keyword>
<dbReference type="Pfam" id="PF01098">
    <property type="entry name" value="FTSW_RODA_SPOVE"/>
    <property type="match status" value="1"/>
</dbReference>
<comment type="subcellular location">
    <subcellularLocation>
        <location evidence="1">Membrane</location>
        <topology evidence="1">Multi-pass membrane protein</topology>
    </subcellularLocation>
</comment>
<evidence type="ECO:0000256" key="2">
    <source>
        <dbReference type="ARBA" id="ARBA00022692"/>
    </source>
</evidence>
<dbReference type="Proteomes" id="UP000325187">
    <property type="component" value="Unassembled WGS sequence"/>
</dbReference>